<evidence type="ECO:0000259" key="3">
    <source>
        <dbReference type="Pfam" id="PF23357"/>
    </source>
</evidence>
<feature type="transmembrane region" description="Helical" evidence="1">
    <location>
        <begin position="422"/>
        <end position="447"/>
    </location>
</feature>
<dbReference type="AlphaFoldDB" id="A0A3B0YIR4"/>
<evidence type="ECO:0000259" key="2">
    <source>
        <dbReference type="Pfam" id="PF09822"/>
    </source>
</evidence>
<feature type="domain" description="ABC-type uncharacterised transport system" evidence="2">
    <location>
        <begin position="155"/>
        <end position="390"/>
    </location>
</feature>
<accession>A0A3B0YIR4</accession>
<dbReference type="SUPFAM" id="SSF52317">
    <property type="entry name" value="Class I glutamine amidotransferase-like"/>
    <property type="match status" value="1"/>
</dbReference>
<name>A0A3B0YIR4_9ZZZZ</name>
<dbReference type="EMBL" id="UOFL01000111">
    <property type="protein sequence ID" value="VAW76640.1"/>
    <property type="molecule type" value="Genomic_DNA"/>
</dbReference>
<reference evidence="4" key="1">
    <citation type="submission" date="2018-06" db="EMBL/GenBank/DDBJ databases">
        <authorList>
            <person name="Zhirakovskaya E."/>
        </authorList>
    </citation>
    <scope>NUCLEOTIDE SEQUENCE</scope>
</reference>
<dbReference type="Pfam" id="PF09822">
    <property type="entry name" value="ABC_transp_aux"/>
    <property type="match status" value="1"/>
</dbReference>
<keyword evidence="1" id="KW-0812">Transmembrane</keyword>
<protein>
    <submittedName>
        <fullName evidence="4">Mucin 2</fullName>
    </submittedName>
</protein>
<dbReference type="InterPro" id="IPR019196">
    <property type="entry name" value="ABC_transp_unknown"/>
</dbReference>
<dbReference type="InterPro" id="IPR029062">
    <property type="entry name" value="Class_I_gatase-like"/>
</dbReference>
<gene>
    <name evidence="4" type="ORF">MNBD_GAMMA12-1388</name>
</gene>
<dbReference type="Pfam" id="PF23357">
    <property type="entry name" value="DUF7088"/>
    <property type="match status" value="1"/>
</dbReference>
<proteinExistence type="predicted"/>
<sequence length="454" mass="51321">MALKNYPKIIVIALVALFAWLSSTWLLTVDVTQQRNNSLSPSTIELLKRIEGPVVIKAFVTDTDSNKNTHNKLPASQVRKIIKRFINRFKQHKKDITLVLVDHKQDMQTATQYGVVTSRAMVIEYKGQSKVLKRLDQYSFIYTLLQLLKNKKTWIVFIEGHGERSPHQKGNTSLADLGHWLTLRNNTIQTLAIEKYPDVPKNTQVLVIASATKPYSLKALGAIIRYINHGGNLLWLHDPHNKSGLELLANKLGIQIQAGLLVNYNHKQQATLALILKQFPPNKLTYKLNGHMALFPQVSAISASPTSRFKIKTLLKSHPNSWNETNITHKTTKNTLRFDSASDDQKGPLSFGLSLTRTLASTSKQQRIIVIGDSDFLSNGFINRGANHSLAMNIFAWLGEHDELIDVDSPIKSDYLLHFSSWTALLLFILLGVILPITLIVIGVLYYRRRLRRV</sequence>
<keyword evidence="1" id="KW-1133">Transmembrane helix</keyword>
<keyword evidence="1" id="KW-0472">Membrane</keyword>
<dbReference type="InterPro" id="IPR055396">
    <property type="entry name" value="DUF7088"/>
</dbReference>
<organism evidence="4">
    <name type="scientific">hydrothermal vent metagenome</name>
    <dbReference type="NCBI Taxonomy" id="652676"/>
    <lineage>
        <taxon>unclassified sequences</taxon>
        <taxon>metagenomes</taxon>
        <taxon>ecological metagenomes</taxon>
    </lineage>
</organism>
<evidence type="ECO:0000313" key="4">
    <source>
        <dbReference type="EMBL" id="VAW76640.1"/>
    </source>
</evidence>
<evidence type="ECO:0000256" key="1">
    <source>
        <dbReference type="SAM" id="Phobius"/>
    </source>
</evidence>
<feature type="domain" description="DUF7088" evidence="3">
    <location>
        <begin position="35"/>
        <end position="128"/>
    </location>
</feature>